<organism evidence="1">
    <name type="scientific">Salix viminalis</name>
    <name type="common">Common osier</name>
    <name type="synonym">Basket willow</name>
    <dbReference type="NCBI Taxonomy" id="40686"/>
    <lineage>
        <taxon>Eukaryota</taxon>
        <taxon>Viridiplantae</taxon>
        <taxon>Streptophyta</taxon>
        <taxon>Embryophyta</taxon>
        <taxon>Tracheophyta</taxon>
        <taxon>Spermatophyta</taxon>
        <taxon>Magnoliopsida</taxon>
        <taxon>eudicotyledons</taxon>
        <taxon>Gunneridae</taxon>
        <taxon>Pentapetalae</taxon>
        <taxon>rosids</taxon>
        <taxon>fabids</taxon>
        <taxon>Malpighiales</taxon>
        <taxon>Salicaceae</taxon>
        <taxon>Saliceae</taxon>
        <taxon>Salix</taxon>
    </lineage>
</organism>
<gene>
    <name evidence="1" type="ORF">SVIM_LOCUS125332</name>
</gene>
<name>A0A6N2L6D9_SALVM</name>
<dbReference type="EMBL" id="CAADRP010000668">
    <property type="protein sequence ID" value="VFU30942.1"/>
    <property type="molecule type" value="Genomic_DNA"/>
</dbReference>
<reference evidence="1" key="1">
    <citation type="submission" date="2019-03" db="EMBL/GenBank/DDBJ databases">
        <authorList>
            <person name="Mank J."/>
            <person name="Almeida P."/>
        </authorList>
    </citation>
    <scope>NUCLEOTIDE SEQUENCE</scope>
    <source>
        <strain evidence="1">78183</strain>
    </source>
</reference>
<dbReference type="AlphaFoldDB" id="A0A6N2L6D9"/>
<sequence length="67" mass="7243">MELPQLEELERLQTGILNGISNIDLPLFSPNSDLSAASNDVMAPPKLGYPPFSDQTVSLTSSSLRLL</sequence>
<accession>A0A6N2L6D9</accession>
<protein>
    <submittedName>
        <fullName evidence="1">Uncharacterized protein</fullName>
    </submittedName>
</protein>
<evidence type="ECO:0000313" key="1">
    <source>
        <dbReference type="EMBL" id="VFU30942.1"/>
    </source>
</evidence>
<proteinExistence type="predicted"/>